<keyword evidence="1" id="KW-0732">Signal</keyword>
<accession>A0A6B8KD05</accession>
<reference evidence="3 4" key="1">
    <citation type="submission" date="2019-11" db="EMBL/GenBank/DDBJ databases">
        <title>The genome sequence of Methylocystis heyeri.</title>
        <authorList>
            <person name="Oshkin I.Y."/>
            <person name="Miroshnikov K."/>
            <person name="Dedysh S.N."/>
        </authorList>
    </citation>
    <scope>NUCLEOTIDE SEQUENCE [LARGE SCALE GENOMIC DNA]</scope>
    <source>
        <strain evidence="3 4">H2</strain>
    </source>
</reference>
<dbReference type="InterPro" id="IPR012347">
    <property type="entry name" value="Ferritin-like"/>
</dbReference>
<dbReference type="RefSeq" id="WP_136495206.1">
    <property type="nucleotide sequence ID" value="NZ_CP046052.1"/>
</dbReference>
<dbReference type="EMBL" id="CP046052">
    <property type="protein sequence ID" value="QGM44915.1"/>
    <property type="molecule type" value="Genomic_DNA"/>
</dbReference>
<dbReference type="KEGG" id="mhey:H2LOC_004000"/>
<feature type="chain" id="PRO_5025646725" evidence="1">
    <location>
        <begin position="22"/>
        <end position="184"/>
    </location>
</feature>
<protein>
    <submittedName>
        <fullName evidence="3">DUF4142 domain-containing protein</fullName>
    </submittedName>
</protein>
<proteinExistence type="predicted"/>
<evidence type="ECO:0000259" key="2">
    <source>
        <dbReference type="Pfam" id="PF13628"/>
    </source>
</evidence>
<feature type="domain" description="DUF4142" evidence="2">
    <location>
        <begin position="42"/>
        <end position="177"/>
    </location>
</feature>
<organism evidence="3 4">
    <name type="scientific">Methylocystis heyeri</name>
    <dbReference type="NCBI Taxonomy" id="391905"/>
    <lineage>
        <taxon>Bacteria</taxon>
        <taxon>Pseudomonadati</taxon>
        <taxon>Pseudomonadota</taxon>
        <taxon>Alphaproteobacteria</taxon>
        <taxon>Hyphomicrobiales</taxon>
        <taxon>Methylocystaceae</taxon>
        <taxon>Methylocystis</taxon>
    </lineage>
</organism>
<dbReference type="Pfam" id="PF13628">
    <property type="entry name" value="DUF4142"/>
    <property type="match status" value="1"/>
</dbReference>
<dbReference type="Proteomes" id="UP000309061">
    <property type="component" value="Chromosome"/>
</dbReference>
<dbReference type="Gene3D" id="1.20.1260.10">
    <property type="match status" value="1"/>
</dbReference>
<dbReference type="AlphaFoldDB" id="A0A6B8KD05"/>
<dbReference type="PANTHER" id="PTHR38593:SF1">
    <property type="entry name" value="BLR2558 PROTEIN"/>
    <property type="match status" value="1"/>
</dbReference>
<dbReference type="InterPro" id="IPR025419">
    <property type="entry name" value="DUF4142"/>
</dbReference>
<evidence type="ECO:0000313" key="3">
    <source>
        <dbReference type="EMBL" id="QGM44915.1"/>
    </source>
</evidence>
<evidence type="ECO:0000256" key="1">
    <source>
        <dbReference type="SAM" id="SignalP"/>
    </source>
</evidence>
<dbReference type="PANTHER" id="PTHR38593">
    <property type="entry name" value="BLR2558 PROTEIN"/>
    <property type="match status" value="1"/>
</dbReference>
<dbReference type="OrthoDB" id="9101320at2"/>
<keyword evidence="4" id="KW-1185">Reference proteome</keyword>
<evidence type="ECO:0000313" key="4">
    <source>
        <dbReference type="Proteomes" id="UP000309061"/>
    </source>
</evidence>
<feature type="signal peptide" evidence="1">
    <location>
        <begin position="1"/>
        <end position="21"/>
    </location>
</feature>
<name>A0A6B8KD05_9HYPH</name>
<gene>
    <name evidence="3" type="ORF">H2LOC_004000</name>
</gene>
<dbReference type="PROSITE" id="PS51257">
    <property type="entry name" value="PROKAR_LIPOPROTEIN"/>
    <property type="match status" value="1"/>
</dbReference>
<sequence>MRMLIASSAVLAIVACGAVQAQTQTREFPSTAPTTQMERVTTPEFINKAWNINSFEIQAGQEAENRATDAAFKEYARMIVADHTKMQDQLKADAEKIRGHEWPTRLDSEHEQNLQQLKSASGANFEQQFKTQQIQGHERALRLFQSYAANGDNPELKSWAQASVTTLQRHFDRAHDLPKAGGVM</sequence>